<name>A0A3M8QZM4_9PROT</name>
<dbReference type="PROSITE" id="PS50889">
    <property type="entry name" value="S4"/>
    <property type="match status" value="1"/>
</dbReference>
<evidence type="ECO:0000256" key="4">
    <source>
        <dbReference type="ARBA" id="ARBA00036535"/>
    </source>
</evidence>
<dbReference type="InterPro" id="IPR020094">
    <property type="entry name" value="TruA/RsuA/RluB/E/F_N"/>
</dbReference>
<dbReference type="InterPro" id="IPR036986">
    <property type="entry name" value="S4_RNA-bd_sf"/>
</dbReference>
<dbReference type="InterPro" id="IPR050343">
    <property type="entry name" value="RsuA_PseudoU_synthase"/>
</dbReference>
<dbReference type="GO" id="GO:0160138">
    <property type="term" value="F:23S rRNA pseudouridine(2604) synthase activity"/>
    <property type="evidence" value="ECO:0007669"/>
    <property type="project" value="UniProtKB-EC"/>
</dbReference>
<evidence type="ECO:0000256" key="3">
    <source>
        <dbReference type="ARBA" id="ARBA00036390"/>
    </source>
</evidence>
<dbReference type="EC" id="5.4.99.-" evidence="6"/>
<dbReference type="OrthoDB" id="5291220at2"/>
<dbReference type="CDD" id="cd00165">
    <property type="entry name" value="S4"/>
    <property type="match status" value="1"/>
</dbReference>
<evidence type="ECO:0000313" key="8">
    <source>
        <dbReference type="EMBL" id="RNF59900.1"/>
    </source>
</evidence>
<reference evidence="8" key="1">
    <citation type="submission" date="2018-10" db="EMBL/GenBank/DDBJ databases">
        <title>Acidithiobacillus sulfuriphilus sp. nov.: an extremely acidophilic sulfur-oxidizing chemolithotroph isolated from a neutral pH environment.</title>
        <authorList>
            <person name="Falagan C."/>
            <person name="Moya-Beltran A."/>
            <person name="Quatrini R."/>
            <person name="Johnson D.B."/>
        </authorList>
    </citation>
    <scope>NUCLEOTIDE SEQUENCE [LARGE SCALE GENOMIC DNA]</scope>
    <source>
        <strain evidence="8">CJ-2</strain>
    </source>
</reference>
<evidence type="ECO:0000256" key="2">
    <source>
        <dbReference type="ARBA" id="ARBA00023235"/>
    </source>
</evidence>
<dbReference type="Gene3D" id="3.30.70.1560">
    <property type="entry name" value="Alpha-L RNA-binding motif"/>
    <property type="match status" value="1"/>
</dbReference>
<dbReference type="GO" id="GO:0000455">
    <property type="term" value="P:enzyme-directed rRNA pseudouridine synthesis"/>
    <property type="evidence" value="ECO:0007669"/>
    <property type="project" value="UniProtKB-ARBA"/>
</dbReference>
<evidence type="ECO:0000256" key="5">
    <source>
        <dbReference type="PROSITE-ProRule" id="PRU00182"/>
    </source>
</evidence>
<keyword evidence="5" id="KW-0694">RNA-binding</keyword>
<gene>
    <name evidence="8" type="ORF">EC580_10145</name>
</gene>
<dbReference type="Gene3D" id="3.30.70.580">
    <property type="entry name" value="Pseudouridine synthase I, catalytic domain, N-terminal subdomain"/>
    <property type="match status" value="1"/>
</dbReference>
<feature type="domain" description="RNA-binding S4" evidence="7">
    <location>
        <begin position="17"/>
        <end position="77"/>
    </location>
</feature>
<dbReference type="Gene3D" id="3.10.290.10">
    <property type="entry name" value="RNA-binding S4 domain"/>
    <property type="match status" value="1"/>
</dbReference>
<dbReference type="InterPro" id="IPR000748">
    <property type="entry name" value="PsdUridine_synth_RsuA/RluB/E/F"/>
</dbReference>
<proteinExistence type="inferred from homology"/>
<comment type="caution">
    <text evidence="8">The sequence shown here is derived from an EMBL/GenBank/DDBJ whole genome shotgun (WGS) entry which is preliminary data.</text>
</comment>
<dbReference type="GO" id="GO:0003723">
    <property type="term" value="F:RNA binding"/>
    <property type="evidence" value="ECO:0007669"/>
    <property type="project" value="UniProtKB-KW"/>
</dbReference>
<comment type="similarity">
    <text evidence="1 6">Belongs to the pseudouridine synthase RsuA family.</text>
</comment>
<dbReference type="NCBIfam" id="TIGR00093">
    <property type="entry name" value="pseudouridine synthase"/>
    <property type="match status" value="1"/>
</dbReference>
<dbReference type="PANTHER" id="PTHR47683">
    <property type="entry name" value="PSEUDOURIDINE SYNTHASE FAMILY PROTEIN-RELATED"/>
    <property type="match status" value="1"/>
</dbReference>
<dbReference type="RefSeq" id="WP_123104719.1">
    <property type="nucleotide sequence ID" value="NZ_CP127527.1"/>
</dbReference>
<evidence type="ECO:0000259" key="7">
    <source>
        <dbReference type="SMART" id="SM00363"/>
    </source>
</evidence>
<dbReference type="InterPro" id="IPR006145">
    <property type="entry name" value="PsdUridine_synth_RsuA/RluA"/>
</dbReference>
<dbReference type="SUPFAM" id="SSF55174">
    <property type="entry name" value="Alpha-L RNA-binding motif"/>
    <property type="match status" value="1"/>
</dbReference>
<dbReference type="Pfam" id="PF01479">
    <property type="entry name" value="S4"/>
    <property type="match status" value="1"/>
</dbReference>
<evidence type="ECO:0000256" key="1">
    <source>
        <dbReference type="ARBA" id="ARBA00008348"/>
    </source>
</evidence>
<dbReference type="AlphaFoldDB" id="A0A3M8QZM4"/>
<dbReference type="PANTHER" id="PTHR47683:SF2">
    <property type="entry name" value="RNA-BINDING S4 DOMAIN-CONTAINING PROTEIN"/>
    <property type="match status" value="1"/>
</dbReference>
<organism evidence="8">
    <name type="scientific">Acidithiobacillus sulfuriphilus</name>
    <dbReference type="NCBI Taxonomy" id="1867749"/>
    <lineage>
        <taxon>Bacteria</taxon>
        <taxon>Pseudomonadati</taxon>
        <taxon>Pseudomonadota</taxon>
        <taxon>Acidithiobacillia</taxon>
        <taxon>Acidithiobacillales</taxon>
        <taxon>Acidithiobacillaceae</taxon>
        <taxon>Acidithiobacillus</taxon>
    </lineage>
</organism>
<dbReference type="InterPro" id="IPR042092">
    <property type="entry name" value="PsdUridine_s_RsuA/RluB/E/F_cat"/>
</dbReference>
<dbReference type="EMBL" id="RIZI01000179">
    <property type="protein sequence ID" value="RNF59900.1"/>
    <property type="molecule type" value="Genomic_DNA"/>
</dbReference>
<accession>A0A3M8QZM4</accession>
<sequence length="269" mass="29814">MKNNPKAPRRKETTRLHALERILSKRGLASRSEAAEWIAAGRVRVDGEVIRDPERRFPLTGIRLHIDDQDRGSAPRCCLMLHKARGYVTTHRDEHGRPTVYDLIPGEPWLIPVGRLDQASEGLLLFSNDTLWAQRLLDPASHVAKTYHVQVRPPLDAASREVLAAGPLLDGRPCLPMGVRELRCGGKTQWLEMVLREGRNRQIRRLLAARGVTVLRLLRVAIGGLSLGDLRAGQWRWLDAGEQTLVKDQAVFADPAATPPSGMSPGGGL</sequence>
<keyword evidence="2 6" id="KW-0413">Isomerase</keyword>
<dbReference type="CDD" id="cd02870">
    <property type="entry name" value="PseudoU_synth_RsuA_like"/>
    <property type="match status" value="1"/>
</dbReference>
<dbReference type="InterPro" id="IPR002942">
    <property type="entry name" value="S4_RNA-bd"/>
</dbReference>
<dbReference type="Pfam" id="PF00849">
    <property type="entry name" value="PseudoU_synth_2"/>
    <property type="match status" value="1"/>
</dbReference>
<dbReference type="SMART" id="SM00363">
    <property type="entry name" value="S4"/>
    <property type="match status" value="1"/>
</dbReference>
<protein>
    <recommendedName>
        <fullName evidence="6">Pseudouridine synthase</fullName>
        <ecNumber evidence="6">5.4.99.-</ecNumber>
    </recommendedName>
</protein>
<comment type="catalytic activity">
    <reaction evidence="4">
        <text>uridine(2604) in 23S rRNA = pseudouridine(2604) in 23S rRNA</text>
        <dbReference type="Rhea" id="RHEA:38875"/>
        <dbReference type="Rhea" id="RHEA-COMP:10093"/>
        <dbReference type="Rhea" id="RHEA-COMP:10094"/>
        <dbReference type="ChEBI" id="CHEBI:65314"/>
        <dbReference type="ChEBI" id="CHEBI:65315"/>
        <dbReference type="EC" id="5.4.99.21"/>
    </reaction>
</comment>
<dbReference type="InterPro" id="IPR020103">
    <property type="entry name" value="PsdUridine_synth_cat_dom_sf"/>
</dbReference>
<dbReference type="SUPFAM" id="SSF55120">
    <property type="entry name" value="Pseudouridine synthase"/>
    <property type="match status" value="1"/>
</dbReference>
<evidence type="ECO:0000256" key="6">
    <source>
        <dbReference type="RuleBase" id="RU003887"/>
    </source>
</evidence>
<dbReference type="PROSITE" id="PS01149">
    <property type="entry name" value="PSI_RSU"/>
    <property type="match status" value="1"/>
</dbReference>
<dbReference type="InterPro" id="IPR018496">
    <property type="entry name" value="PsdUridine_synth_RsuA/RluB_CS"/>
</dbReference>
<comment type="catalytic activity">
    <reaction evidence="3">
        <text>uridine(35) in tRNA(Tyr) = pseudouridine(35) in tRNA(Tyr)</text>
        <dbReference type="Rhea" id="RHEA:60556"/>
        <dbReference type="Rhea" id="RHEA-COMP:15607"/>
        <dbReference type="Rhea" id="RHEA-COMP:15608"/>
        <dbReference type="ChEBI" id="CHEBI:65314"/>
        <dbReference type="ChEBI" id="CHEBI:65315"/>
    </reaction>
</comment>